<dbReference type="Proteomes" id="UP001615550">
    <property type="component" value="Unassembled WGS sequence"/>
</dbReference>
<dbReference type="InterPro" id="IPR007251">
    <property type="entry name" value="Iron_permease_Fet4"/>
</dbReference>
<sequence>MKKSECKKGIFSQFAQWVSELSGQAGSFLTASALIIIWLVTGPFFNYSDTWQLLINTGTTIVTFLMVFLIQNTQNRDTKIMNLKLDELIKSHLQANNLSIDLASLSDKELENLEEKYKHICHERSQRLKKK</sequence>
<protein>
    <submittedName>
        <fullName evidence="2">Low affinity iron permease family protein</fullName>
    </submittedName>
</protein>
<dbReference type="Pfam" id="PF04120">
    <property type="entry name" value="Iron_permease"/>
    <property type="match status" value="1"/>
</dbReference>
<keyword evidence="1" id="KW-1133">Transmembrane helix</keyword>
<keyword evidence="3" id="KW-1185">Reference proteome</keyword>
<accession>A0ABW8DCT2</accession>
<name>A0ABW8DCT2_9GAMM</name>
<gene>
    <name evidence="2" type="ORF">ACD661_12275</name>
</gene>
<dbReference type="RefSeq" id="WP_400188159.1">
    <property type="nucleotide sequence ID" value="NZ_JBGORX010000005.1"/>
</dbReference>
<keyword evidence="1" id="KW-0472">Membrane</keyword>
<proteinExistence type="predicted"/>
<feature type="transmembrane region" description="Helical" evidence="1">
    <location>
        <begin position="21"/>
        <end position="45"/>
    </location>
</feature>
<comment type="caution">
    <text evidence="2">The sequence shown here is derived from an EMBL/GenBank/DDBJ whole genome shotgun (WGS) entry which is preliminary data.</text>
</comment>
<keyword evidence="1" id="KW-0812">Transmembrane</keyword>
<reference evidence="2 3" key="1">
    <citation type="submission" date="2024-08" db="EMBL/GenBank/DDBJ databases">
        <title>Draft Genome Sequence of Legionella lytica strain DSB2004, Isolated From a Fire Sprinkler System.</title>
        <authorList>
            <person name="Everhart A.D."/>
            <person name="Kidane D.T."/>
            <person name="Farone A.L."/>
            <person name="Farone M.B."/>
        </authorList>
    </citation>
    <scope>NUCLEOTIDE SEQUENCE [LARGE SCALE GENOMIC DNA]</scope>
    <source>
        <strain evidence="2 3">DSB2004</strain>
    </source>
</reference>
<feature type="transmembrane region" description="Helical" evidence="1">
    <location>
        <begin position="51"/>
        <end position="70"/>
    </location>
</feature>
<evidence type="ECO:0000313" key="3">
    <source>
        <dbReference type="Proteomes" id="UP001615550"/>
    </source>
</evidence>
<dbReference type="EMBL" id="JBGORX010000005">
    <property type="protein sequence ID" value="MFJ1269335.1"/>
    <property type="molecule type" value="Genomic_DNA"/>
</dbReference>
<evidence type="ECO:0000256" key="1">
    <source>
        <dbReference type="SAM" id="Phobius"/>
    </source>
</evidence>
<evidence type="ECO:0000313" key="2">
    <source>
        <dbReference type="EMBL" id="MFJ1269335.1"/>
    </source>
</evidence>
<organism evidence="2 3">
    <name type="scientific">Legionella lytica</name>
    <dbReference type="NCBI Taxonomy" id="96232"/>
    <lineage>
        <taxon>Bacteria</taxon>
        <taxon>Pseudomonadati</taxon>
        <taxon>Pseudomonadota</taxon>
        <taxon>Gammaproteobacteria</taxon>
        <taxon>Legionellales</taxon>
        <taxon>Legionellaceae</taxon>
        <taxon>Legionella</taxon>
    </lineage>
</organism>